<reference evidence="2 3" key="1">
    <citation type="journal article" date="2018" name="Plant J.">
        <title>Genome sequences of Chlorella sorokiniana UTEX 1602 and Micractinium conductrix SAG 241.80: implications to maltose excretion by a green alga.</title>
        <authorList>
            <person name="Arriola M.B."/>
            <person name="Velmurugan N."/>
            <person name="Zhang Y."/>
            <person name="Plunkett M.H."/>
            <person name="Hondzo H."/>
            <person name="Barney B.M."/>
        </authorList>
    </citation>
    <scope>NUCLEOTIDE SEQUENCE [LARGE SCALE GENOMIC DNA]</scope>
    <source>
        <strain evidence="3">UTEX 1602</strain>
    </source>
</reference>
<organism evidence="2 3">
    <name type="scientific">Chlorella sorokiniana</name>
    <name type="common">Freshwater green alga</name>
    <dbReference type="NCBI Taxonomy" id="3076"/>
    <lineage>
        <taxon>Eukaryota</taxon>
        <taxon>Viridiplantae</taxon>
        <taxon>Chlorophyta</taxon>
        <taxon>core chlorophytes</taxon>
        <taxon>Trebouxiophyceae</taxon>
        <taxon>Chlorellales</taxon>
        <taxon>Chlorellaceae</taxon>
        <taxon>Chlorella clade</taxon>
        <taxon>Chlorella</taxon>
    </lineage>
</organism>
<protein>
    <submittedName>
        <fullName evidence="2">Transglutaminase domain-containing</fullName>
    </submittedName>
</protein>
<comment type="caution">
    <text evidence="2">The sequence shown here is derived from an EMBL/GenBank/DDBJ whole genome shotgun (WGS) entry which is preliminary data.</text>
</comment>
<feature type="signal peptide" evidence="1">
    <location>
        <begin position="1"/>
        <end position="19"/>
    </location>
</feature>
<dbReference type="Proteomes" id="UP000239899">
    <property type="component" value="Unassembled WGS sequence"/>
</dbReference>
<dbReference type="OrthoDB" id="520883at2759"/>
<keyword evidence="3" id="KW-1185">Reference proteome</keyword>
<proteinExistence type="predicted"/>
<name>A0A2P6TGY6_CHLSO</name>
<accession>A0A2P6TGY6</accession>
<dbReference type="EMBL" id="LHPG02000016">
    <property type="protein sequence ID" value="PRW33543.1"/>
    <property type="molecule type" value="Genomic_DNA"/>
</dbReference>
<feature type="chain" id="PRO_5015140254" evidence="1">
    <location>
        <begin position="20"/>
        <end position="771"/>
    </location>
</feature>
<evidence type="ECO:0000256" key="1">
    <source>
        <dbReference type="SAM" id="SignalP"/>
    </source>
</evidence>
<evidence type="ECO:0000313" key="3">
    <source>
        <dbReference type="Proteomes" id="UP000239899"/>
    </source>
</evidence>
<keyword evidence="1" id="KW-0732">Signal</keyword>
<evidence type="ECO:0000313" key="2">
    <source>
        <dbReference type="EMBL" id="PRW33543.1"/>
    </source>
</evidence>
<dbReference type="AlphaFoldDB" id="A0A2P6TGY6"/>
<gene>
    <name evidence="2" type="ORF">C2E21_7658</name>
</gene>
<sequence>MAGCTAVLALPLITIAVLALPTCATSWVRSTAFADKREWALFMPPMHSLVGSWHEVAAIGYAANPQTASVTYYFNVTRTDNGGRSFNSVPPLRWVSNAGMWPMAVDVWKDGNKDVGLIAQASRTFANGTVVNELWVYAPWASKWVAHTLELPKDLPGASNPFIKQAAPILNEFFAVGAVFNAAGGSVECIWHWVASIRTTSWTVTAHSVAQMPGVNRVVAASPNAAWATFKNSGKIVRWTGQKWVQQRAGYAQESMEALAAVAATTTTPAMVWLLWTQTQTGGRTQRLLLCSATACATKKVIGATTKAFPGEFKGLQAAGPNFALVWEHMPTDNLALREVRLQQFNGTAWKLVLRTNVTQQPLQEPWSPALCDSPELLLSVASPSRAVVVLTSQLPASAQKWTRITAASNKRDWALFLSPLGAGYAANADYNEGSDLVNMTLTRDGGRSWKRLPTTPPGLTTWKVWKVGKDGAILTQDLATVNGKTVAKLLFHSPATNKWTAHTFELPKNVLGAKEPSLSMSDNIATVPGHNQAFAIGTITNSAGYVVNCIWHWTGGTVWKGTKASKIVRWNGTAWVQQRADVGGYNYRVLAGVAPTKSTPAMMWALREPKDKFDFVNSQTLMLCNSTACVAKKSFNTTQHWNELGKFEGLQAAGPNFALVWEYPPSDSEYWREVRLQHFNGTAWKLVLKTGVDSGSLKPGWPDSRPTYNKTTTVHTRTWNGTGWTQLPMAAVPNSFNCETLDGLEQSVALQALDSGSAVLVLKGGMWRLA</sequence>